<dbReference type="InterPro" id="IPR014710">
    <property type="entry name" value="RmlC-like_jellyroll"/>
</dbReference>
<gene>
    <name evidence="1" type="ORF">MCB1EB_0100</name>
</gene>
<dbReference type="InterPro" id="IPR011051">
    <property type="entry name" value="RmlC_Cupin_sf"/>
</dbReference>
<dbReference type="Proteomes" id="UP000282597">
    <property type="component" value="Chromosome"/>
</dbReference>
<evidence type="ECO:0000313" key="2">
    <source>
        <dbReference type="Proteomes" id="UP000282597"/>
    </source>
</evidence>
<dbReference type="SUPFAM" id="SSF51182">
    <property type="entry name" value="RmlC-like cupins"/>
    <property type="match status" value="1"/>
</dbReference>
<evidence type="ECO:0000313" key="1">
    <source>
        <dbReference type="EMBL" id="BBE08261.1"/>
    </source>
</evidence>
<dbReference type="KEGG" id="mcys:MCB1EB_0100"/>
<protein>
    <submittedName>
        <fullName evidence="1">Cupin domain-containing protein</fullName>
    </submittedName>
</protein>
<dbReference type="RefSeq" id="WP_052393880.1">
    <property type="nucleotide sequence ID" value="NZ_AP018150.1"/>
</dbReference>
<reference evidence="1 2" key="1">
    <citation type="journal article" date="2018" name="Microbes Environ.">
        <title>Comparative Genomic Insights into Endofungal Lifestyles of Two Bacterial Endosymbionts, Mycoavidus cysteinexigens and Burkholderia rhizoxinica.</title>
        <authorList>
            <person name="Sharmin D."/>
            <person name="Guo Y."/>
            <person name="Nishizawa T."/>
            <person name="Ohshima S."/>
            <person name="Sato Y."/>
            <person name="Takashima Y."/>
            <person name="Narisawa K."/>
            <person name="Ohta H."/>
        </authorList>
    </citation>
    <scope>NUCLEOTIDE SEQUENCE [LARGE SCALE GENOMIC DNA]</scope>
    <source>
        <strain evidence="1 2">B1-EB</strain>
    </source>
</reference>
<dbReference type="Gene3D" id="2.60.120.10">
    <property type="entry name" value="Jelly Rolls"/>
    <property type="match status" value="1"/>
</dbReference>
<accession>A0A2Z6ES79</accession>
<dbReference type="Pfam" id="PF07883">
    <property type="entry name" value="Cupin_2"/>
    <property type="match status" value="1"/>
</dbReference>
<dbReference type="AlphaFoldDB" id="A0A2Z6ES79"/>
<sequence>MPILTKFAALVGAFVFSVPSMTYAGETPFISIPVSDLQWHEVPDMGGEASYADLRGSIFGNGPYEAFLQVKAGVDNPYHTHSRDVTTVVLKGIFYIIIDGKRVEYPAGSFWSIPADLPHYSGCAKGDDCLMFIYQVGSFDIVPLRE</sequence>
<keyword evidence="2" id="KW-1185">Reference proteome</keyword>
<name>A0A2Z6ES79_9BURK</name>
<dbReference type="InterPro" id="IPR013096">
    <property type="entry name" value="Cupin_2"/>
</dbReference>
<proteinExistence type="predicted"/>
<dbReference type="EMBL" id="AP018150">
    <property type="protein sequence ID" value="BBE08261.1"/>
    <property type="molecule type" value="Genomic_DNA"/>
</dbReference>
<organism evidence="1 2">
    <name type="scientific">Mycoavidus cysteinexigens</name>
    <dbReference type="NCBI Taxonomy" id="1553431"/>
    <lineage>
        <taxon>Bacteria</taxon>
        <taxon>Pseudomonadati</taxon>
        <taxon>Pseudomonadota</taxon>
        <taxon>Betaproteobacteria</taxon>
        <taxon>Burkholderiales</taxon>
        <taxon>Burkholderiaceae</taxon>
        <taxon>Mycoavidus</taxon>
    </lineage>
</organism>